<dbReference type="SMART" id="SM00460">
    <property type="entry name" value="TGc"/>
    <property type="match status" value="1"/>
</dbReference>
<dbReference type="InterPro" id="IPR038765">
    <property type="entry name" value="Papain-like_cys_pep_sf"/>
</dbReference>
<dbReference type="PANTHER" id="PTHR33490:SF1">
    <property type="entry name" value="SLL1233 PROTEIN"/>
    <property type="match status" value="1"/>
</dbReference>
<organism evidence="2 3">
    <name type="scientific">Rhodoplanes tepidamans</name>
    <name type="common">Rhodoplanes cryptolactis</name>
    <dbReference type="NCBI Taxonomy" id="200616"/>
    <lineage>
        <taxon>Bacteria</taxon>
        <taxon>Pseudomonadati</taxon>
        <taxon>Pseudomonadota</taxon>
        <taxon>Alphaproteobacteria</taxon>
        <taxon>Hyphomicrobiales</taxon>
        <taxon>Nitrobacteraceae</taxon>
        <taxon>Rhodoplanes</taxon>
    </lineage>
</organism>
<keyword evidence="3" id="KW-1185">Reference proteome</keyword>
<dbReference type="InterPro" id="IPR013589">
    <property type="entry name" value="Bac_transglu_N"/>
</dbReference>
<evidence type="ECO:0000259" key="1">
    <source>
        <dbReference type="SMART" id="SM00460"/>
    </source>
</evidence>
<dbReference type="Proteomes" id="UP001165652">
    <property type="component" value="Unassembled WGS sequence"/>
</dbReference>
<gene>
    <name evidence="2" type="ORF">PQJ73_03490</name>
</gene>
<dbReference type="Pfam" id="PF01841">
    <property type="entry name" value="Transglut_core"/>
    <property type="match status" value="1"/>
</dbReference>
<name>A0ABT5J542_RHOTP</name>
<dbReference type="SUPFAM" id="SSF54001">
    <property type="entry name" value="Cysteine proteinases"/>
    <property type="match status" value="1"/>
</dbReference>
<reference evidence="2" key="2">
    <citation type="submission" date="2023-02" db="EMBL/GenBank/DDBJ databases">
        <authorList>
            <person name="Rayyan A."/>
            <person name="Meyer T."/>
            <person name="Kyndt J.A."/>
        </authorList>
    </citation>
    <scope>NUCLEOTIDE SEQUENCE</scope>
    <source>
        <strain evidence="2">DSM 9987</strain>
    </source>
</reference>
<dbReference type="PANTHER" id="PTHR33490">
    <property type="entry name" value="BLR5614 PROTEIN-RELATED"/>
    <property type="match status" value="1"/>
</dbReference>
<proteinExistence type="predicted"/>
<reference evidence="2" key="1">
    <citation type="journal article" date="2023" name="Microbiol Resour">
        <title>Genome Sequences of Rhodoplanes serenus and Two Thermotolerant Strains, Rhodoplanes tepidamans and 'Rhodoplanes cryptolactis,' Further Refine the Genus.</title>
        <authorList>
            <person name="Rayyan A.A."/>
            <person name="Kyndt J.A."/>
        </authorList>
    </citation>
    <scope>NUCLEOTIDE SEQUENCE</scope>
    <source>
        <strain evidence="2">DSM 9987</strain>
    </source>
</reference>
<dbReference type="Gene3D" id="3.10.620.30">
    <property type="match status" value="1"/>
</dbReference>
<accession>A0ABT5J542</accession>
<dbReference type="EMBL" id="JAQQLI010000003">
    <property type="protein sequence ID" value="MDC7784736.1"/>
    <property type="molecule type" value="Genomic_DNA"/>
</dbReference>
<sequence>MVDLCIRHRTTYRYRAPVMLWPHRLMLRPRESRELRLIGHEVTVHPAATITWAQDVFGNTVATATFGSPADRLVVESVATLKLDAAAWPVFTIAASATSYPFRYGDEEWLDLGPFTVPQHPDPDDRLHRWARGFVHSHPTDTLSLLKDLAAGVSGTIAYETRDDEGTRSPAETLDRASGSCRDLATLFIEAARRLGFGARAVSGYLHDRTGDGAAVAPTDSASASTTHAWAEVYLPGAGWVTFDPTNRSIGGANLVPVAVARDIRQAIPVIGTFSGPTYAFDAMTVEVVVEEEPGSSGGTP</sequence>
<feature type="domain" description="Transglutaminase-like" evidence="1">
    <location>
        <begin position="173"/>
        <end position="247"/>
    </location>
</feature>
<dbReference type="InterPro" id="IPR002931">
    <property type="entry name" value="Transglutaminase-like"/>
</dbReference>
<dbReference type="Pfam" id="PF08379">
    <property type="entry name" value="Bact_transglu_N"/>
    <property type="match status" value="1"/>
</dbReference>
<evidence type="ECO:0000313" key="2">
    <source>
        <dbReference type="EMBL" id="MDC7784736.1"/>
    </source>
</evidence>
<dbReference type="RefSeq" id="WP_272775582.1">
    <property type="nucleotide sequence ID" value="NZ_JAQQLI010000003.1"/>
</dbReference>
<evidence type="ECO:0000313" key="3">
    <source>
        <dbReference type="Proteomes" id="UP001165652"/>
    </source>
</evidence>
<protein>
    <submittedName>
        <fullName evidence="2">Transglutaminase family protein</fullName>
    </submittedName>
</protein>
<comment type="caution">
    <text evidence="2">The sequence shown here is derived from an EMBL/GenBank/DDBJ whole genome shotgun (WGS) entry which is preliminary data.</text>
</comment>